<protein>
    <submittedName>
        <fullName evidence="1">Uncharacterized protein</fullName>
    </submittedName>
</protein>
<organism evidence="1">
    <name type="scientific">uncultured bacterium</name>
    <name type="common">gcode 4</name>
    <dbReference type="NCBI Taxonomy" id="1234023"/>
    <lineage>
        <taxon>Bacteria</taxon>
        <taxon>environmental samples</taxon>
    </lineage>
</organism>
<dbReference type="SUPFAM" id="SSF50475">
    <property type="entry name" value="FMN-binding split barrel"/>
    <property type="match status" value="1"/>
</dbReference>
<accession>K2F7R1</accession>
<evidence type="ECO:0000313" key="1">
    <source>
        <dbReference type="EMBL" id="EKE27186.1"/>
    </source>
</evidence>
<proteinExistence type="predicted"/>
<dbReference type="AlphaFoldDB" id="K2F7R1"/>
<reference evidence="1" key="1">
    <citation type="journal article" date="2012" name="Science">
        <title>Fermentation, hydrogen, and sulfur metabolism in multiple uncultivated bacterial phyla.</title>
        <authorList>
            <person name="Wrighton K.C."/>
            <person name="Thomas B.C."/>
            <person name="Sharon I."/>
            <person name="Miller C.S."/>
            <person name="Castelle C.J."/>
            <person name="VerBerkmoes N.C."/>
            <person name="Wilkins M.J."/>
            <person name="Hettich R.L."/>
            <person name="Lipton M.S."/>
            <person name="Williams K.H."/>
            <person name="Long P.E."/>
            <person name="Banfield J.F."/>
        </authorList>
    </citation>
    <scope>NUCLEOTIDE SEQUENCE [LARGE SCALE GENOMIC DNA]</scope>
</reference>
<comment type="caution">
    <text evidence="1">The sequence shown here is derived from an EMBL/GenBank/DDBJ whole genome shotgun (WGS) entry which is preliminary data.</text>
</comment>
<dbReference type="EMBL" id="AMFJ01000525">
    <property type="protein sequence ID" value="EKE27186.1"/>
    <property type="molecule type" value="Genomic_DNA"/>
</dbReference>
<sequence>MISKKAKEIIEWNPVAMATVDTDWNPYCIVVADIKVIWENKILICDNFMKTTKQNILNNNKVAFVCWKKDWENDCEWINFIDCVWVKFSWKAEYFSEWEHIETLKPFNVWFPAKWAILITVDKIKEID</sequence>
<gene>
    <name evidence="1" type="ORF">ACD_4C00009G0005</name>
</gene>
<name>K2F7R1_9BACT</name>
<dbReference type="InterPro" id="IPR012349">
    <property type="entry name" value="Split_barrel_FMN-bd"/>
</dbReference>
<dbReference type="Gene3D" id="2.30.110.10">
    <property type="entry name" value="Electron Transport, Fmn-binding Protein, Chain A"/>
    <property type="match status" value="1"/>
</dbReference>